<dbReference type="PANTHER" id="PTHR11051">
    <property type="entry name" value="GLYCOSYL HYDROLASE-RELATED"/>
    <property type="match status" value="1"/>
</dbReference>
<organism evidence="7 8">
    <name type="scientific">Microbulbifer echini</name>
    <dbReference type="NCBI Taxonomy" id="1529067"/>
    <lineage>
        <taxon>Bacteria</taxon>
        <taxon>Pseudomonadati</taxon>
        <taxon>Pseudomonadota</taxon>
        <taxon>Gammaproteobacteria</taxon>
        <taxon>Cellvibrionales</taxon>
        <taxon>Microbulbiferaceae</taxon>
        <taxon>Microbulbifer</taxon>
    </lineage>
</organism>
<evidence type="ECO:0000313" key="7">
    <source>
        <dbReference type="EMBL" id="MFA0790844.1"/>
    </source>
</evidence>
<dbReference type="SUPFAM" id="SSF74650">
    <property type="entry name" value="Galactose mutarotase-like"/>
    <property type="match status" value="1"/>
</dbReference>
<accession>A0ABV4NNQ8</accession>
<keyword evidence="3" id="KW-0808">Transferase</keyword>
<dbReference type="Gene3D" id="2.60.420.10">
    <property type="entry name" value="Maltose phosphorylase, domain 3"/>
    <property type="match status" value="1"/>
</dbReference>
<dbReference type="InterPro" id="IPR011013">
    <property type="entry name" value="Gal_mutarotase_sf_dom"/>
</dbReference>
<comment type="caution">
    <text evidence="7">The sequence shown here is derived from an EMBL/GenBank/DDBJ whole genome shotgun (WGS) entry which is preliminary data.</text>
</comment>
<dbReference type="Pfam" id="PF03633">
    <property type="entry name" value="Glyco_hydro_65C"/>
    <property type="match status" value="1"/>
</dbReference>
<dbReference type="InterPro" id="IPR037018">
    <property type="entry name" value="GH65_N"/>
</dbReference>
<dbReference type="Gene3D" id="1.50.10.10">
    <property type="match status" value="1"/>
</dbReference>
<keyword evidence="7" id="KW-0378">Hydrolase</keyword>
<dbReference type="RefSeq" id="WP_371843438.1">
    <property type="nucleotide sequence ID" value="NZ_JBGMEL010000008.1"/>
</dbReference>
<dbReference type="Pfam" id="PF03636">
    <property type="entry name" value="Glyco_hydro_65N"/>
    <property type="match status" value="1"/>
</dbReference>
<evidence type="ECO:0000259" key="4">
    <source>
        <dbReference type="Pfam" id="PF03632"/>
    </source>
</evidence>
<dbReference type="EMBL" id="JBGMEL010000008">
    <property type="protein sequence ID" value="MFA0790844.1"/>
    <property type="molecule type" value="Genomic_DNA"/>
</dbReference>
<feature type="domain" description="Glycoside hydrolase family 65 central catalytic" evidence="4">
    <location>
        <begin position="331"/>
        <end position="695"/>
    </location>
</feature>
<dbReference type="SUPFAM" id="SSF48208">
    <property type="entry name" value="Six-hairpin glycosidases"/>
    <property type="match status" value="1"/>
</dbReference>
<evidence type="ECO:0000259" key="6">
    <source>
        <dbReference type="Pfam" id="PF03636"/>
    </source>
</evidence>
<dbReference type="InterPro" id="IPR005195">
    <property type="entry name" value="Glyco_hydro_65_M"/>
</dbReference>
<dbReference type="InterPro" id="IPR008928">
    <property type="entry name" value="6-hairpin_glycosidase_sf"/>
</dbReference>
<dbReference type="InterPro" id="IPR012341">
    <property type="entry name" value="6hp_glycosidase-like_sf"/>
</dbReference>
<protein>
    <submittedName>
        <fullName evidence="7">Glycoside hydrolase family 65 protein</fullName>
    </submittedName>
</protein>
<comment type="similarity">
    <text evidence="1">Belongs to the glycosyl hydrolase 65 family.</text>
</comment>
<dbReference type="Proteomes" id="UP001569414">
    <property type="component" value="Unassembled WGS sequence"/>
</dbReference>
<feature type="domain" description="Glycoside hydrolase family 65 C-terminal" evidence="5">
    <location>
        <begin position="704"/>
        <end position="764"/>
    </location>
</feature>
<dbReference type="Gene3D" id="2.70.98.40">
    <property type="entry name" value="Glycoside hydrolase, family 65, N-terminal domain"/>
    <property type="match status" value="1"/>
</dbReference>
<sequence>MKKEQQNNQASHPWHLLEHGFQAEEYRLNATLFSLGNGFIGLRGAFEEGFDPEPFSDGCYLNGVYASEPIRYGEAAYGYARNNQRMLTVPDAKAIHIWIDGERFNLAEGELLEYQRHLDMASATLERTLTWRSPRGKTIAFKMQRLVSQTEKHLLVLNLEITPVDFDGEIRLQSWIDGGFAQAERSDDPRLASPIDQQDIQWRDNSADGAYLALPLQVKSSGFSIRCAALHHIEDSSDVELSNLRSEDCVAAEYRIKARRNQLIRLTKYVAYFAEQHADPIETKALRHYLERCAGKCFADHARLQREQMDRFWRESDIQVSGNHRLQQGIRFNLFHLFQSLGRDGRTNIAAKGLSGDGYDGHYFWDTEIYILPFFLYTQPDLARGLLEYRHSILDSARARARELAIKKGALFPWRTIGGEECSAYYPAGTAQFHINADIAYAVRHYSQVTGDSDFLRDKGAEVVIEGARLWMEIGHYNSRRNNQFCINEVTGPDEYTALVDNNFYTNLMARAHLEYAAEVYQWLQSFDPAACQGLAQRIQLSPEEPQNWAKAAAAMYLPYDQSLGIHPQDDGFLNKPVWDFEDTPKDHYPLLLHYHPLVIYRHQVCKQADVVLGLLLQSSAFSVEQKRRDFNFYEPLTTHDSTLSACIHSIIASEVGYREKALGYFQQVARMDLDNHHNNTQHGIHTACMGGTWMCMVQGFAGMRLQDDTMHFSPHVPRGMDGYQFRLRFRGRTLALDVKRDSASYTLVEGKAISLLHGNKPIALQAPGKTLTFEITQVAEVSQ</sequence>
<name>A0ABV4NNQ8_9GAMM</name>
<evidence type="ECO:0000259" key="5">
    <source>
        <dbReference type="Pfam" id="PF03633"/>
    </source>
</evidence>
<evidence type="ECO:0000256" key="2">
    <source>
        <dbReference type="ARBA" id="ARBA00022676"/>
    </source>
</evidence>
<gene>
    <name evidence="7" type="ORF">ACCI51_09835</name>
</gene>
<evidence type="ECO:0000313" key="8">
    <source>
        <dbReference type="Proteomes" id="UP001569414"/>
    </source>
</evidence>
<dbReference type="PANTHER" id="PTHR11051:SF8">
    <property type="entry name" value="PROTEIN-GLUCOSYLGALACTOSYLHYDROXYLYSINE GLUCOSIDASE"/>
    <property type="match status" value="1"/>
</dbReference>
<proteinExistence type="inferred from homology"/>
<dbReference type="InterPro" id="IPR005194">
    <property type="entry name" value="Glyco_hydro_65_C"/>
</dbReference>
<reference evidence="7 8" key="1">
    <citation type="submission" date="2024-08" db="EMBL/GenBank/DDBJ databases">
        <authorList>
            <person name="Ishaq N."/>
        </authorList>
    </citation>
    <scope>NUCLEOTIDE SEQUENCE [LARGE SCALE GENOMIC DNA]</scope>
    <source>
        <strain evidence="7 8">JCM 30400</strain>
    </source>
</reference>
<dbReference type="InterPro" id="IPR017045">
    <property type="entry name" value="Malt_Pase/Glycosyl_Hdrlase"/>
</dbReference>
<keyword evidence="2" id="KW-0328">Glycosyltransferase</keyword>
<dbReference type="GO" id="GO:0016787">
    <property type="term" value="F:hydrolase activity"/>
    <property type="evidence" value="ECO:0007669"/>
    <property type="project" value="UniProtKB-KW"/>
</dbReference>
<keyword evidence="8" id="KW-1185">Reference proteome</keyword>
<evidence type="ECO:0000256" key="3">
    <source>
        <dbReference type="ARBA" id="ARBA00022679"/>
    </source>
</evidence>
<feature type="domain" description="Glycoside hydrolase family 65 N-terminal" evidence="6">
    <location>
        <begin position="18"/>
        <end position="274"/>
    </location>
</feature>
<dbReference type="InterPro" id="IPR005196">
    <property type="entry name" value="Glyco_hydro_65_N"/>
</dbReference>
<evidence type="ECO:0000256" key="1">
    <source>
        <dbReference type="ARBA" id="ARBA00006768"/>
    </source>
</evidence>
<dbReference type="Pfam" id="PF03632">
    <property type="entry name" value="Glyco_hydro_65m"/>
    <property type="match status" value="1"/>
</dbReference>
<dbReference type="PIRSF" id="PIRSF036289">
    <property type="entry name" value="Glycosyl_hydrolase_malt_phosph"/>
    <property type="match status" value="1"/>
</dbReference>